<dbReference type="NCBIfam" id="TIGR00125">
    <property type="entry name" value="cyt_tran_rel"/>
    <property type="match status" value="1"/>
</dbReference>
<name>A0A6M3KT43_9ZZZZ</name>
<dbReference type="PANTHER" id="PTHR43793:SF1">
    <property type="entry name" value="FAD SYNTHASE"/>
    <property type="match status" value="1"/>
</dbReference>
<sequence>MELKVGYAFMVADLLHYGHLHFLRECRKDCDFLIVGVYVDELVASYKRRPIIPFGERIELVKELRVVDLVVPVRDRDCTPALKKLVEEGWKVEFLFHGDDWSPDDPDLKKSREYIESVGGRLIQPRYYEERTTTGIIKEIVRRHMEGEKLWN</sequence>
<accession>A0A6M3KT43</accession>
<dbReference type="InterPro" id="IPR004821">
    <property type="entry name" value="Cyt_trans-like"/>
</dbReference>
<dbReference type="InterPro" id="IPR050385">
    <property type="entry name" value="Archaeal_FAD_synthase"/>
</dbReference>
<dbReference type="GO" id="GO:0016779">
    <property type="term" value="F:nucleotidyltransferase activity"/>
    <property type="evidence" value="ECO:0007669"/>
    <property type="project" value="UniProtKB-KW"/>
</dbReference>
<keyword evidence="1 4" id="KW-0808">Transferase</keyword>
<reference evidence="4" key="1">
    <citation type="submission" date="2020-03" db="EMBL/GenBank/DDBJ databases">
        <title>The deep terrestrial virosphere.</title>
        <authorList>
            <person name="Holmfeldt K."/>
            <person name="Nilsson E."/>
            <person name="Simone D."/>
            <person name="Lopez-Fernandez M."/>
            <person name="Wu X."/>
            <person name="de Brujin I."/>
            <person name="Lundin D."/>
            <person name="Andersson A."/>
            <person name="Bertilsson S."/>
            <person name="Dopson M."/>
        </authorList>
    </citation>
    <scope>NUCLEOTIDE SEQUENCE</scope>
    <source>
        <strain evidence="4">MM415B02249</strain>
    </source>
</reference>
<organism evidence="4">
    <name type="scientific">viral metagenome</name>
    <dbReference type="NCBI Taxonomy" id="1070528"/>
    <lineage>
        <taxon>unclassified sequences</taxon>
        <taxon>metagenomes</taxon>
        <taxon>organismal metagenomes</taxon>
    </lineage>
</organism>
<dbReference type="Pfam" id="PF01467">
    <property type="entry name" value="CTP_transf_like"/>
    <property type="match status" value="1"/>
</dbReference>
<dbReference type="EMBL" id="MT142561">
    <property type="protein sequence ID" value="QJA85206.1"/>
    <property type="molecule type" value="Genomic_DNA"/>
</dbReference>
<dbReference type="AlphaFoldDB" id="A0A6M3KT43"/>
<evidence type="ECO:0000259" key="3">
    <source>
        <dbReference type="Pfam" id="PF01467"/>
    </source>
</evidence>
<evidence type="ECO:0000313" key="4">
    <source>
        <dbReference type="EMBL" id="QJA85206.1"/>
    </source>
</evidence>
<dbReference type="PANTHER" id="PTHR43793">
    <property type="entry name" value="FAD SYNTHASE"/>
    <property type="match status" value="1"/>
</dbReference>
<dbReference type="Gene3D" id="3.40.50.620">
    <property type="entry name" value="HUPs"/>
    <property type="match status" value="1"/>
</dbReference>
<keyword evidence="2 4" id="KW-0548">Nucleotidyltransferase</keyword>
<proteinExistence type="predicted"/>
<dbReference type="InterPro" id="IPR014729">
    <property type="entry name" value="Rossmann-like_a/b/a_fold"/>
</dbReference>
<feature type="domain" description="Cytidyltransferase-like" evidence="3">
    <location>
        <begin position="13"/>
        <end position="115"/>
    </location>
</feature>
<dbReference type="SUPFAM" id="SSF52374">
    <property type="entry name" value="Nucleotidylyl transferase"/>
    <property type="match status" value="1"/>
</dbReference>
<protein>
    <submittedName>
        <fullName evidence="4">Putative cytidylyltransferase</fullName>
    </submittedName>
</protein>
<evidence type="ECO:0000256" key="2">
    <source>
        <dbReference type="ARBA" id="ARBA00022695"/>
    </source>
</evidence>
<gene>
    <name evidence="4" type="ORF">MM415B02249_0003</name>
</gene>
<evidence type="ECO:0000256" key="1">
    <source>
        <dbReference type="ARBA" id="ARBA00022679"/>
    </source>
</evidence>